<dbReference type="EMBL" id="BKCJ010040586">
    <property type="protein sequence ID" value="GEV97319.1"/>
    <property type="molecule type" value="Genomic_DNA"/>
</dbReference>
<sequence length="239" mass="26361">MRGTLRLKDDRPRMVITFNNKSTIWASSDGHQGGKMVRSSASPLNIHLTSTLSQLFHFFVSFFVPPSSLTHAIPEVVLHCLIMVKLSVDLNEPKDSSKTDKAAQNGLDYGQRSLNVDVDVLKMAKYGKDYKIILVYVEHGSSNVDTSIFVTPKKGVAIAVELDDILGEYVHIGNQITRNESIGNENTGNHMVVHVGNSSTVDDVLELEMLFKTEGVGPVGKFKEVEVDADNELEKESDT</sequence>
<organism evidence="1">
    <name type="scientific">Tanacetum cinerariifolium</name>
    <name type="common">Dalmatian daisy</name>
    <name type="synonym">Chrysanthemum cinerariifolium</name>
    <dbReference type="NCBI Taxonomy" id="118510"/>
    <lineage>
        <taxon>Eukaryota</taxon>
        <taxon>Viridiplantae</taxon>
        <taxon>Streptophyta</taxon>
        <taxon>Embryophyta</taxon>
        <taxon>Tracheophyta</taxon>
        <taxon>Spermatophyta</taxon>
        <taxon>Magnoliopsida</taxon>
        <taxon>eudicotyledons</taxon>
        <taxon>Gunneridae</taxon>
        <taxon>Pentapetalae</taxon>
        <taxon>asterids</taxon>
        <taxon>campanulids</taxon>
        <taxon>Asterales</taxon>
        <taxon>Asteraceae</taxon>
        <taxon>Asteroideae</taxon>
        <taxon>Anthemideae</taxon>
        <taxon>Anthemidinae</taxon>
        <taxon>Tanacetum</taxon>
    </lineage>
</organism>
<name>A0A699GRN8_TANCI</name>
<comment type="caution">
    <text evidence="1">The sequence shown here is derived from an EMBL/GenBank/DDBJ whole genome shotgun (WGS) entry which is preliminary data.</text>
</comment>
<proteinExistence type="predicted"/>
<accession>A0A699GRN8</accession>
<evidence type="ECO:0000313" key="1">
    <source>
        <dbReference type="EMBL" id="GEV97319.1"/>
    </source>
</evidence>
<reference evidence="1" key="1">
    <citation type="journal article" date="2019" name="Sci. Rep.">
        <title>Draft genome of Tanacetum cinerariifolium, the natural source of mosquito coil.</title>
        <authorList>
            <person name="Yamashiro T."/>
            <person name="Shiraishi A."/>
            <person name="Satake H."/>
            <person name="Nakayama K."/>
        </authorList>
    </citation>
    <scope>NUCLEOTIDE SEQUENCE</scope>
</reference>
<protein>
    <submittedName>
        <fullName evidence="1">GAF domain-containing protein</fullName>
    </submittedName>
</protein>
<dbReference type="AlphaFoldDB" id="A0A699GRN8"/>
<gene>
    <name evidence="1" type="ORF">Tci_169296</name>
</gene>